<dbReference type="GO" id="GO:0008792">
    <property type="term" value="F:arginine decarboxylase activity"/>
    <property type="evidence" value="ECO:0007669"/>
    <property type="project" value="UniProtKB-UniRule"/>
</dbReference>
<evidence type="ECO:0000256" key="14">
    <source>
        <dbReference type="PIRSR" id="PIRSR001336-50"/>
    </source>
</evidence>
<feature type="domain" description="Arginine decarboxylase helical bundle" evidence="17">
    <location>
        <begin position="376"/>
        <end position="456"/>
    </location>
</feature>
<sequence length="640" mass="71603">MKQQQVKDWTCEDSAELYGIRNWGAGYFDLNDSGEITVKVPAGDGETRAVSMMEIAQGAMERGLGMPLLLRIENLLDAQVALINESFGRAIESCGYNNVFRGVFPIKVNQQCQVIEEIARAGHPFNHGLEAGSKAELIAALSTLDNAESLIICNGYKDEEFINLGLQAQRLGVQVFFVVETPSEVETIITCAEREQVRPNIGVRIKLASKVGGYWNATSGDRSIFGLGSNDLIAMVDQLRRHDMLDCLKLLHYHLGSQVPNIRDIRTGVLEACRYYADLVEEGAAMGYLDLGGGLAVDYDGSKTNYTHSKNYSLDEYCVDVVEAIMGTLDSEGVAHPVIITESGRATVAYSSVLLFDILDTTRFEPVELEHTKITEDDHPMLRNLQDAAGNITAKNLQESYNDALYYRDEVRSLYLHGQVSLRERANAENLFLQAAQKIRTLLDEAEEIPVDLQALPEVLSDIYYANISVFQSLPDMWAIDQVFPLVPIHRHDEAPTRSAIIADITCDCDGKIDRFIGRQEEQKTLPLHPLREGEDYILGTFLVGAYQETLGDLHNLFGDTNVVNVRINDDGSVDYSREIHGDSIADVLSYVEYRPQDMFEHFRKLAERAVKDGRISPQQRKQILHTYTASMSGYTYFEK</sequence>
<keyword evidence="20" id="KW-1185">Reference proteome</keyword>
<keyword evidence="9 14" id="KW-0663">Pyridoxal phosphate</keyword>
<keyword evidence="7" id="KW-0210">Decarboxylase</keyword>
<dbReference type="InterPro" id="IPR009006">
    <property type="entry name" value="Ala_racemase/Decarboxylase_C"/>
</dbReference>
<evidence type="ECO:0000256" key="9">
    <source>
        <dbReference type="ARBA" id="ARBA00022898"/>
    </source>
</evidence>
<evidence type="ECO:0000256" key="6">
    <source>
        <dbReference type="ARBA" id="ARBA00022723"/>
    </source>
</evidence>
<dbReference type="InterPro" id="IPR041128">
    <property type="entry name" value="Arg_decarbox_C"/>
</dbReference>
<evidence type="ECO:0000256" key="13">
    <source>
        <dbReference type="NCBIfam" id="TIGR01273"/>
    </source>
</evidence>
<feature type="modified residue" description="N6-(pyridoxal phosphate)lysine" evidence="14">
    <location>
        <position position="107"/>
    </location>
</feature>
<proteinExistence type="inferred from homology"/>
<dbReference type="InterPro" id="IPR029066">
    <property type="entry name" value="PLP-binding_barrel"/>
</dbReference>
<dbReference type="Gene3D" id="1.20.58.930">
    <property type="match status" value="1"/>
</dbReference>
<dbReference type="Gene3D" id="2.40.37.10">
    <property type="entry name" value="Lyase, Ornithine Decarboxylase, Chain A, domain 1"/>
    <property type="match status" value="1"/>
</dbReference>
<dbReference type="Gene3D" id="3.20.20.10">
    <property type="entry name" value="Alanine racemase"/>
    <property type="match status" value="1"/>
</dbReference>
<evidence type="ECO:0000256" key="5">
    <source>
        <dbReference type="ARBA" id="ARBA00012426"/>
    </source>
</evidence>
<evidence type="ECO:0000256" key="4">
    <source>
        <dbReference type="ARBA" id="ARBA00008357"/>
    </source>
</evidence>
<dbReference type="PANTHER" id="PTHR43295:SF9">
    <property type="entry name" value="BIOSYNTHETIC ARGININE DECARBOXYLASE"/>
    <property type="match status" value="1"/>
</dbReference>
<dbReference type="PRINTS" id="PR01180">
    <property type="entry name" value="ARGDCRBXLASE"/>
</dbReference>
<gene>
    <name evidence="19" type="ORF">SAMN05216212_2638</name>
</gene>
<evidence type="ECO:0000256" key="10">
    <source>
        <dbReference type="ARBA" id="ARBA00023066"/>
    </source>
</evidence>
<dbReference type="PIRSF" id="PIRSF001336">
    <property type="entry name" value="Arg_decrbxlase"/>
    <property type="match status" value="1"/>
</dbReference>
<keyword evidence="10" id="KW-0745">Spermidine biosynthesis</keyword>
<dbReference type="InterPro" id="IPR000183">
    <property type="entry name" value="Orn/DAP/Arg_de-COase"/>
</dbReference>
<dbReference type="InterPro" id="IPR022653">
    <property type="entry name" value="De-COase2_pyr-phos_BS"/>
</dbReference>
<dbReference type="PROSITE" id="PS00878">
    <property type="entry name" value="ODR_DC_2_1"/>
    <property type="match status" value="1"/>
</dbReference>
<dbReference type="Pfam" id="PF17944">
    <property type="entry name" value="Arg_decarbox_C"/>
    <property type="match status" value="1"/>
</dbReference>
<dbReference type="GO" id="GO:0006527">
    <property type="term" value="P:L-arginine catabolic process"/>
    <property type="evidence" value="ECO:0007669"/>
    <property type="project" value="InterPro"/>
</dbReference>
<dbReference type="GO" id="GO:0008295">
    <property type="term" value="P:spermidine biosynthetic process"/>
    <property type="evidence" value="ECO:0007669"/>
    <property type="project" value="UniProtKB-UniRule"/>
</dbReference>
<dbReference type="InterPro" id="IPR022644">
    <property type="entry name" value="De-COase2_N"/>
</dbReference>
<dbReference type="RefSeq" id="WP_091514959.1">
    <property type="nucleotide sequence ID" value="NZ_FNFH01000005.1"/>
</dbReference>
<dbReference type="PANTHER" id="PTHR43295">
    <property type="entry name" value="ARGININE DECARBOXYLASE"/>
    <property type="match status" value="1"/>
</dbReference>
<dbReference type="SUPFAM" id="SSF51419">
    <property type="entry name" value="PLP-binding barrel"/>
    <property type="match status" value="1"/>
</dbReference>
<feature type="domain" description="Arginine decarboxylase C-terminal helical" evidence="18">
    <location>
        <begin position="585"/>
        <end position="638"/>
    </location>
</feature>
<dbReference type="Pfam" id="PF17810">
    <property type="entry name" value="Arg_decarb_HB"/>
    <property type="match status" value="1"/>
</dbReference>
<evidence type="ECO:0000256" key="7">
    <source>
        <dbReference type="ARBA" id="ARBA00022793"/>
    </source>
</evidence>
<dbReference type="AlphaFoldDB" id="A0A1G9CVC7"/>
<evidence type="ECO:0000313" key="20">
    <source>
        <dbReference type="Proteomes" id="UP000199305"/>
    </source>
</evidence>
<dbReference type="PRINTS" id="PR01179">
    <property type="entry name" value="ODADCRBXLASE"/>
</dbReference>
<dbReference type="CDD" id="cd06830">
    <property type="entry name" value="PLPDE_III_ADC"/>
    <property type="match status" value="1"/>
</dbReference>
<dbReference type="InterPro" id="IPR002985">
    <property type="entry name" value="Arg_decrbxlase"/>
</dbReference>
<evidence type="ECO:0000256" key="2">
    <source>
        <dbReference type="ARBA" id="ARBA00001946"/>
    </source>
</evidence>
<dbReference type="NCBIfam" id="NF003763">
    <property type="entry name" value="PRK05354.1"/>
    <property type="match status" value="1"/>
</dbReference>
<dbReference type="NCBIfam" id="TIGR01273">
    <property type="entry name" value="speA"/>
    <property type="match status" value="1"/>
</dbReference>
<dbReference type="OrthoDB" id="9802658at2"/>
<dbReference type="Pfam" id="PF02784">
    <property type="entry name" value="Orn_Arg_deC_N"/>
    <property type="match status" value="1"/>
</dbReference>
<comment type="similarity">
    <text evidence="4">Belongs to the Orn/Lys/Arg decarboxylase class-II family. SpeA subfamily.</text>
</comment>
<evidence type="ECO:0000256" key="8">
    <source>
        <dbReference type="ARBA" id="ARBA00022842"/>
    </source>
</evidence>
<evidence type="ECO:0000256" key="3">
    <source>
        <dbReference type="ARBA" id="ARBA00002257"/>
    </source>
</evidence>
<comment type="function">
    <text evidence="3">Catalyzes the biosynthesis of agmatine from arginine.</text>
</comment>
<organism evidence="19 20">
    <name type="scientific">Microbulbifer yueqingensis</name>
    <dbReference type="NCBI Taxonomy" id="658219"/>
    <lineage>
        <taxon>Bacteria</taxon>
        <taxon>Pseudomonadati</taxon>
        <taxon>Pseudomonadota</taxon>
        <taxon>Gammaproteobacteria</taxon>
        <taxon>Cellvibrionales</taxon>
        <taxon>Microbulbiferaceae</taxon>
        <taxon>Microbulbifer</taxon>
    </lineage>
</organism>
<dbReference type="STRING" id="658219.SAMN05216212_2638"/>
<keyword evidence="6" id="KW-0479">Metal-binding</keyword>
<evidence type="ECO:0000259" key="18">
    <source>
        <dbReference type="Pfam" id="PF17944"/>
    </source>
</evidence>
<feature type="domain" description="Orn/DAP/Arg decarboxylase 2 N-terminal" evidence="16">
    <location>
        <begin position="102"/>
        <end position="349"/>
    </location>
</feature>
<dbReference type="EC" id="4.1.1.19" evidence="5 13"/>
<dbReference type="Gene3D" id="1.10.287.3440">
    <property type="match status" value="1"/>
</dbReference>
<evidence type="ECO:0000256" key="1">
    <source>
        <dbReference type="ARBA" id="ARBA00001933"/>
    </source>
</evidence>
<dbReference type="GO" id="GO:0046872">
    <property type="term" value="F:metal ion binding"/>
    <property type="evidence" value="ECO:0007669"/>
    <property type="project" value="UniProtKB-KW"/>
</dbReference>
<protein>
    <recommendedName>
        <fullName evidence="5 13">Arginine decarboxylase</fullName>
        <ecNumber evidence="5 13">4.1.1.19</ecNumber>
    </recommendedName>
</protein>
<name>A0A1G9CVC7_9GAMM</name>
<evidence type="ECO:0000256" key="11">
    <source>
        <dbReference type="ARBA" id="ARBA00023115"/>
    </source>
</evidence>
<dbReference type="SUPFAM" id="SSF50621">
    <property type="entry name" value="Alanine racemase C-terminal domain-like"/>
    <property type="match status" value="1"/>
</dbReference>
<reference evidence="20" key="1">
    <citation type="submission" date="2016-10" db="EMBL/GenBank/DDBJ databases">
        <authorList>
            <person name="Varghese N."/>
            <person name="Submissions S."/>
        </authorList>
    </citation>
    <scope>NUCLEOTIDE SEQUENCE [LARGE SCALE GENOMIC DNA]</scope>
    <source>
        <strain evidence="20">CGMCC 1.10658</strain>
    </source>
</reference>
<feature type="active site" description="Proton donor" evidence="15">
    <location>
        <position position="507"/>
    </location>
</feature>
<dbReference type="InterPro" id="IPR040634">
    <property type="entry name" value="Arg_decarb_HB"/>
</dbReference>
<evidence type="ECO:0000256" key="15">
    <source>
        <dbReference type="PIRSR" id="PIRSR600183-50"/>
    </source>
</evidence>
<keyword evidence="11" id="KW-0620">Polyamine biosynthesis</keyword>
<evidence type="ECO:0000313" key="19">
    <source>
        <dbReference type="EMBL" id="SDK55628.1"/>
    </source>
</evidence>
<evidence type="ECO:0000256" key="12">
    <source>
        <dbReference type="ARBA" id="ARBA00023239"/>
    </source>
</evidence>
<keyword evidence="12" id="KW-0456">Lyase</keyword>
<comment type="cofactor">
    <cofactor evidence="2">
        <name>Mg(2+)</name>
        <dbReference type="ChEBI" id="CHEBI:18420"/>
    </cofactor>
</comment>
<evidence type="ECO:0000259" key="17">
    <source>
        <dbReference type="Pfam" id="PF17810"/>
    </source>
</evidence>
<dbReference type="EMBL" id="FNFH01000005">
    <property type="protein sequence ID" value="SDK55628.1"/>
    <property type="molecule type" value="Genomic_DNA"/>
</dbReference>
<keyword evidence="8" id="KW-0460">Magnesium</keyword>
<accession>A0A1G9CVC7</accession>
<dbReference type="Proteomes" id="UP000199305">
    <property type="component" value="Unassembled WGS sequence"/>
</dbReference>
<comment type="cofactor">
    <cofactor evidence="1 14">
        <name>pyridoxal 5'-phosphate</name>
        <dbReference type="ChEBI" id="CHEBI:597326"/>
    </cofactor>
</comment>
<evidence type="ECO:0000259" key="16">
    <source>
        <dbReference type="Pfam" id="PF02784"/>
    </source>
</evidence>